<name>A0ABS2BH01_9NEIS</name>
<reference evidence="8 9" key="1">
    <citation type="submission" date="2021-01" db="EMBL/GenBank/DDBJ databases">
        <title>Draft Genome Sequence and Polyhydroxyalkanoate Biosynthetic Potential of Jeongeupia naejangsanensis Type Strain DSM 24253.</title>
        <authorList>
            <person name="Turrini P."/>
            <person name="Artuso I."/>
            <person name="Lugli G.A."/>
            <person name="Frangipani E."/>
            <person name="Ventura M."/>
            <person name="Visca P."/>
        </authorList>
    </citation>
    <scope>NUCLEOTIDE SEQUENCE [LARGE SCALE GENOMIC DNA]</scope>
    <source>
        <strain evidence="8 9">DSM 24253</strain>
    </source>
</reference>
<dbReference type="PANTHER" id="PTHR31136:SF5">
    <property type="entry name" value="2-OXOADIPATE DIOXYGENASE_DECARBOXYLASE, CHLOROPLASTIC"/>
    <property type="match status" value="1"/>
</dbReference>
<dbReference type="EMBL" id="JAESND010000001">
    <property type="protein sequence ID" value="MBM3114740.1"/>
    <property type="molecule type" value="Genomic_DNA"/>
</dbReference>
<dbReference type="SMART" id="SM01150">
    <property type="entry name" value="DUF1338"/>
    <property type="match status" value="1"/>
</dbReference>
<dbReference type="CDD" id="cd16350">
    <property type="entry name" value="VOC_like"/>
    <property type="match status" value="1"/>
</dbReference>
<dbReference type="Proteomes" id="UP000809431">
    <property type="component" value="Unassembled WGS sequence"/>
</dbReference>
<comment type="cofactor">
    <cofactor evidence="1">
        <name>Fe(2+)</name>
        <dbReference type="ChEBI" id="CHEBI:29033"/>
    </cofactor>
</comment>
<dbReference type="Gene3D" id="3.10.180.50">
    <property type="match status" value="1"/>
</dbReference>
<protein>
    <recommendedName>
        <fullName evidence="6">2-oxoadipate dioxygenase/decarboxylase</fullName>
        <ecNumber evidence="6">1.13.11.93</ecNumber>
    </recommendedName>
    <alternativeName>
        <fullName evidence="7">2-hydroxyglutarate synthase</fullName>
    </alternativeName>
</protein>
<organism evidence="8 9">
    <name type="scientific">Jeongeupia naejangsanensis</name>
    <dbReference type="NCBI Taxonomy" id="613195"/>
    <lineage>
        <taxon>Bacteria</taxon>
        <taxon>Pseudomonadati</taxon>
        <taxon>Pseudomonadota</taxon>
        <taxon>Betaproteobacteria</taxon>
        <taxon>Neisseriales</taxon>
        <taxon>Chitinibacteraceae</taxon>
        <taxon>Jeongeupia</taxon>
    </lineage>
</organism>
<evidence type="ECO:0000256" key="6">
    <source>
        <dbReference type="ARBA" id="ARBA00035023"/>
    </source>
</evidence>
<comment type="caution">
    <text evidence="8">The sequence shown here is derived from an EMBL/GenBank/DDBJ whole genome shotgun (WGS) entry which is preliminary data.</text>
</comment>
<evidence type="ECO:0000256" key="2">
    <source>
        <dbReference type="ARBA" id="ARBA00022964"/>
    </source>
</evidence>
<keyword evidence="9" id="KW-1185">Reference proteome</keyword>
<dbReference type="EC" id="1.13.11.93" evidence="6"/>
<keyword evidence="4" id="KW-0408">Iron</keyword>
<dbReference type="RefSeq" id="WP_203536408.1">
    <property type="nucleotide sequence ID" value="NZ_JAESND010000001.1"/>
</dbReference>
<keyword evidence="3" id="KW-0560">Oxidoreductase</keyword>
<evidence type="ECO:0000313" key="8">
    <source>
        <dbReference type="EMBL" id="MBM3114740.1"/>
    </source>
</evidence>
<dbReference type="PANTHER" id="PTHR31136">
    <property type="entry name" value="DUF1338 DOMAIN-CONTAINING PROTEIN"/>
    <property type="match status" value="1"/>
</dbReference>
<sequence>MDNAAFFASLWDDYIAIAPQSARIHALFAADNATVINDHVAFRTFDTGPLCLSRLEPRLFDLGYRRHAPYAFPDKHLSAWGYASSDPDAPLIFLSELHVSALSTVAQDILTPLLASLDPALAETPAVFSAGRVWPAISYSDYRTLAAESEYAGWLAALGLHANHFTVAVHRLRTPTTIEDVLERVRAAGFAINDAGGEIKGTPAELLEQAATLADRQPVAFAGGEMHVVPTCYYEFARRYPDVDGRLYQGFVAASASRIFESTHRNPRG</sequence>
<evidence type="ECO:0000256" key="4">
    <source>
        <dbReference type="ARBA" id="ARBA00023004"/>
    </source>
</evidence>
<proteinExistence type="inferred from homology"/>
<evidence type="ECO:0000256" key="7">
    <source>
        <dbReference type="ARBA" id="ARBA00035045"/>
    </source>
</evidence>
<keyword evidence="2" id="KW-0223">Dioxygenase</keyword>
<evidence type="ECO:0000256" key="5">
    <source>
        <dbReference type="ARBA" id="ARBA00035013"/>
    </source>
</evidence>
<comment type="similarity">
    <text evidence="5">Belongs to the 2-oxoadipate dioxygenase/decarboxylase family.</text>
</comment>
<accession>A0ABS2BH01</accession>
<gene>
    <name evidence="8" type="ORF">JMJ54_02760</name>
</gene>
<evidence type="ECO:0000256" key="3">
    <source>
        <dbReference type="ARBA" id="ARBA00023002"/>
    </source>
</evidence>
<evidence type="ECO:0000313" key="9">
    <source>
        <dbReference type="Proteomes" id="UP000809431"/>
    </source>
</evidence>
<dbReference type="InterPro" id="IPR009770">
    <property type="entry name" value="HGLS"/>
</dbReference>
<evidence type="ECO:0000256" key="1">
    <source>
        <dbReference type="ARBA" id="ARBA00001954"/>
    </source>
</evidence>
<dbReference type="Pfam" id="PF07063">
    <property type="entry name" value="HGLS"/>
    <property type="match status" value="1"/>
</dbReference>